<sequence length="109" mass="11174">MVVVSAALFAASYVLAPTTTLAAVLGVACVAVLAAVLTDRLDDRYGLVWLGLGGAAALVYLSPDAASLRSHAISLCAVAIGSALLWFVPAKAAALGERVGDRLREWLAH</sequence>
<gene>
    <name evidence="2" type="ORF">MBEHAL_1020</name>
</gene>
<evidence type="ECO:0000256" key="1">
    <source>
        <dbReference type="SAM" id="Phobius"/>
    </source>
</evidence>
<comment type="caution">
    <text evidence="2">The sequence shown here is derived from an EMBL/GenBank/DDBJ whole genome shotgun (WGS) entry which is preliminary data.</text>
</comment>
<dbReference type="EMBL" id="BATA01000018">
    <property type="protein sequence ID" value="GAD52260.1"/>
    <property type="molecule type" value="Genomic_DNA"/>
</dbReference>
<evidence type="ECO:0000313" key="3">
    <source>
        <dbReference type="Proteomes" id="UP000016986"/>
    </source>
</evidence>
<accession>U2YTC2</accession>
<keyword evidence="1" id="KW-0472">Membrane</keyword>
<name>U2YTC2_9EURY</name>
<feature type="transmembrane region" description="Helical" evidence="1">
    <location>
        <begin position="20"/>
        <end position="38"/>
    </location>
</feature>
<feature type="transmembrane region" description="Helical" evidence="1">
    <location>
        <begin position="45"/>
        <end position="62"/>
    </location>
</feature>
<dbReference type="Proteomes" id="UP000016986">
    <property type="component" value="Unassembled WGS sequence"/>
</dbReference>
<protein>
    <submittedName>
        <fullName evidence="2">Uncharacterized protein</fullName>
    </submittedName>
</protein>
<organism evidence="2 3">
    <name type="scientific">Halarchaeum acidiphilum MH1-52-1</name>
    <dbReference type="NCBI Taxonomy" id="1261545"/>
    <lineage>
        <taxon>Archaea</taxon>
        <taxon>Methanobacteriati</taxon>
        <taxon>Methanobacteriota</taxon>
        <taxon>Stenosarchaea group</taxon>
        <taxon>Halobacteria</taxon>
        <taxon>Halobacteriales</taxon>
        <taxon>Halobacteriaceae</taxon>
    </lineage>
</organism>
<feature type="transmembrane region" description="Helical" evidence="1">
    <location>
        <begin position="68"/>
        <end position="88"/>
    </location>
</feature>
<proteinExistence type="predicted"/>
<keyword evidence="1" id="KW-0812">Transmembrane</keyword>
<keyword evidence="1" id="KW-1133">Transmembrane helix</keyword>
<dbReference type="AlphaFoldDB" id="U2YTC2"/>
<reference evidence="2 3" key="1">
    <citation type="submission" date="2013-09" db="EMBL/GenBank/DDBJ databases">
        <title>Whole genome sequencing of Halarchaeum acidiphilum strain MH1-52-1.</title>
        <authorList>
            <person name="Shimane Y."/>
            <person name="Minegishi H."/>
            <person name="Nishi S."/>
            <person name="Echigo A."/>
            <person name="Shuto A."/>
            <person name="Konishi M."/>
            <person name="Ito T."/>
            <person name="Ohkuma M."/>
            <person name="Ohta Y."/>
            <person name="Nagano Y."/>
            <person name="Tsubouchi T."/>
            <person name="Mori K."/>
            <person name="Usui K."/>
            <person name="Kamekura M."/>
            <person name="Usami R."/>
            <person name="Takaki Y."/>
            <person name="Hatada Y."/>
        </authorList>
    </citation>
    <scope>NUCLEOTIDE SEQUENCE [LARGE SCALE GENOMIC DNA]</scope>
    <source>
        <strain evidence="2 3">JCM 16109</strain>
    </source>
</reference>
<keyword evidence="3" id="KW-1185">Reference proteome</keyword>
<evidence type="ECO:0000313" key="2">
    <source>
        <dbReference type="EMBL" id="GAD52260.1"/>
    </source>
</evidence>